<dbReference type="PANTHER" id="PTHR42713">
    <property type="entry name" value="HISTIDINE KINASE-RELATED"/>
    <property type="match status" value="1"/>
</dbReference>
<dbReference type="SUPFAM" id="SSF46689">
    <property type="entry name" value="Homeodomain-like"/>
    <property type="match status" value="1"/>
</dbReference>
<evidence type="ECO:0000256" key="2">
    <source>
        <dbReference type="ARBA" id="ARBA00022490"/>
    </source>
</evidence>
<dbReference type="InterPro" id="IPR051552">
    <property type="entry name" value="HptR"/>
</dbReference>
<gene>
    <name evidence="11" type="ORF">GC101_34000</name>
</gene>
<dbReference type="PANTHER" id="PTHR42713:SF3">
    <property type="entry name" value="TRANSCRIPTIONAL REGULATORY PROTEIN HPTR"/>
    <property type="match status" value="1"/>
</dbReference>
<evidence type="ECO:0000256" key="8">
    <source>
        <dbReference type="PROSITE-ProRule" id="PRU00169"/>
    </source>
</evidence>
<dbReference type="EMBL" id="WHOB01000097">
    <property type="protein sequence ID" value="NOU83869.1"/>
    <property type="molecule type" value="Genomic_DNA"/>
</dbReference>
<dbReference type="InterPro" id="IPR001789">
    <property type="entry name" value="Sig_transdc_resp-reg_receiver"/>
</dbReference>
<evidence type="ECO:0000256" key="7">
    <source>
        <dbReference type="ARBA" id="ARBA00023163"/>
    </source>
</evidence>
<dbReference type="InterPro" id="IPR018060">
    <property type="entry name" value="HTH_AraC"/>
</dbReference>
<evidence type="ECO:0000313" key="11">
    <source>
        <dbReference type="EMBL" id="NOU83869.1"/>
    </source>
</evidence>
<keyword evidence="2" id="KW-0963">Cytoplasm</keyword>
<dbReference type="Gene3D" id="1.10.10.60">
    <property type="entry name" value="Homeodomain-like"/>
    <property type="match status" value="2"/>
</dbReference>
<dbReference type="SMART" id="SM00448">
    <property type="entry name" value="REC"/>
    <property type="match status" value="1"/>
</dbReference>
<keyword evidence="12" id="KW-1185">Reference proteome</keyword>
<dbReference type="PROSITE" id="PS01124">
    <property type="entry name" value="HTH_ARAC_FAMILY_2"/>
    <property type="match status" value="1"/>
</dbReference>
<evidence type="ECO:0000256" key="6">
    <source>
        <dbReference type="ARBA" id="ARBA00023125"/>
    </source>
</evidence>
<comment type="subcellular location">
    <subcellularLocation>
        <location evidence="1">Cytoplasm</location>
    </subcellularLocation>
</comment>
<proteinExistence type="predicted"/>
<keyword evidence="4" id="KW-0902">Two-component regulatory system</keyword>
<dbReference type="SMART" id="SM00342">
    <property type="entry name" value="HTH_ARAC"/>
    <property type="match status" value="1"/>
</dbReference>
<dbReference type="SUPFAM" id="SSF52172">
    <property type="entry name" value="CheY-like"/>
    <property type="match status" value="1"/>
</dbReference>
<dbReference type="Proteomes" id="UP000596857">
    <property type="component" value="Unassembled WGS sequence"/>
</dbReference>
<evidence type="ECO:0000313" key="12">
    <source>
        <dbReference type="Proteomes" id="UP000596857"/>
    </source>
</evidence>
<evidence type="ECO:0000256" key="1">
    <source>
        <dbReference type="ARBA" id="ARBA00004496"/>
    </source>
</evidence>
<name>A0ABX1YW83_9BACL</name>
<evidence type="ECO:0000259" key="10">
    <source>
        <dbReference type="PROSITE" id="PS50110"/>
    </source>
</evidence>
<evidence type="ECO:0000259" key="9">
    <source>
        <dbReference type="PROSITE" id="PS01124"/>
    </source>
</evidence>
<dbReference type="Pfam" id="PF12833">
    <property type="entry name" value="HTH_18"/>
    <property type="match status" value="1"/>
</dbReference>
<reference evidence="11 12" key="1">
    <citation type="submission" date="2019-10" db="EMBL/GenBank/DDBJ databases">
        <title>Description of Paenibacillus terricola sp. nov.</title>
        <authorList>
            <person name="Carlier A."/>
            <person name="Qi S."/>
        </authorList>
    </citation>
    <scope>NUCLEOTIDE SEQUENCE [LARGE SCALE GENOMIC DNA]</scope>
    <source>
        <strain evidence="11 12">LMG 31459</strain>
    </source>
</reference>
<organism evidence="11 12">
    <name type="scientific">Paenibacillus phytohabitans</name>
    <dbReference type="NCBI Taxonomy" id="2654978"/>
    <lineage>
        <taxon>Bacteria</taxon>
        <taxon>Bacillati</taxon>
        <taxon>Bacillota</taxon>
        <taxon>Bacilli</taxon>
        <taxon>Bacillales</taxon>
        <taxon>Paenibacillaceae</taxon>
        <taxon>Paenibacillus</taxon>
    </lineage>
</organism>
<keyword evidence="3 8" id="KW-0597">Phosphoprotein</keyword>
<evidence type="ECO:0000256" key="3">
    <source>
        <dbReference type="ARBA" id="ARBA00022553"/>
    </source>
</evidence>
<evidence type="ECO:0000256" key="5">
    <source>
        <dbReference type="ARBA" id="ARBA00023015"/>
    </source>
</evidence>
<dbReference type="InterPro" id="IPR011006">
    <property type="entry name" value="CheY-like_superfamily"/>
</dbReference>
<dbReference type="Pfam" id="PF00072">
    <property type="entry name" value="Response_reg"/>
    <property type="match status" value="1"/>
</dbReference>
<protein>
    <submittedName>
        <fullName evidence="11">Response regulator</fullName>
    </submittedName>
</protein>
<dbReference type="InterPro" id="IPR009057">
    <property type="entry name" value="Homeodomain-like_sf"/>
</dbReference>
<feature type="domain" description="Response regulatory" evidence="10">
    <location>
        <begin position="3"/>
        <end position="120"/>
    </location>
</feature>
<keyword evidence="5" id="KW-0805">Transcription regulation</keyword>
<sequence length="536" mass="61818">MYQILLVDDEPYVVDDLFISIPWNELQVEQVHRAYSGYEALEILRQHPVDIVVTDINMPEMSGLQLIGHTRREWKHIKTVLLTGYSEFEYAKQAISQQASAYLLKPIGNGPLMEVLEQLLLEIRKEWETRASYQRTLQTFREHLPLLRDRLLNGLLQGRKPGNRQLVEQLDQFSLPFTLERPAALLVIRLEDYFQQHDVNSMQLFEYAIVNIAHELFQERFAMWSCKDVHDYLVLVLQPLTEDCRDNLPSLHSQMIQTAYQLQKNVSTVIGGGISVIATGWGSFPDQVYSLYQTAISTIRAHIGHETGVFLKAEDTAEKRITTLQSLYEPPTLFHLLEASNWDSIESKVRNIHAELIETDGHSPEHIEEAKLYMETAFYYFAHKNNTMLGDITGSTMPGGGSFHTPDKLLDYALRMLALLKEHFDSERKDMRSVLIQKVHEYIDLNLHYVSLNAIADEVKLHPVYLSKIYKAETGKRLSDHISSAKMEKAAYLLTHSALKIYEISAALGYSNAHYFIKLFKEYSHMTPQEFRDRAN</sequence>
<dbReference type="PROSITE" id="PS50110">
    <property type="entry name" value="RESPONSE_REGULATORY"/>
    <property type="match status" value="1"/>
</dbReference>
<dbReference type="CDD" id="cd17536">
    <property type="entry name" value="REC_YesN-like"/>
    <property type="match status" value="1"/>
</dbReference>
<feature type="domain" description="HTH araC/xylS-type" evidence="9">
    <location>
        <begin position="437"/>
        <end position="534"/>
    </location>
</feature>
<dbReference type="Gene3D" id="3.40.50.2300">
    <property type="match status" value="1"/>
</dbReference>
<keyword evidence="7" id="KW-0804">Transcription</keyword>
<feature type="modified residue" description="4-aspartylphosphate" evidence="8">
    <location>
        <position position="55"/>
    </location>
</feature>
<accession>A0ABX1YW83</accession>
<evidence type="ECO:0000256" key="4">
    <source>
        <dbReference type="ARBA" id="ARBA00023012"/>
    </source>
</evidence>
<keyword evidence="6" id="KW-0238">DNA-binding</keyword>
<comment type="caution">
    <text evidence="11">The sequence shown here is derived from an EMBL/GenBank/DDBJ whole genome shotgun (WGS) entry which is preliminary data.</text>
</comment>
<dbReference type="RefSeq" id="WP_171720914.1">
    <property type="nucleotide sequence ID" value="NZ_WHOB01000097.1"/>
</dbReference>